<evidence type="ECO:0000313" key="4">
    <source>
        <dbReference type="EMBL" id="GLB54092.1"/>
    </source>
</evidence>
<comment type="caution">
    <text evidence="4">The sequence shown here is derived from an EMBL/GenBank/DDBJ whole genome shotgun (WGS) entry which is preliminary data.</text>
</comment>
<proteinExistence type="predicted"/>
<keyword evidence="1" id="KW-0808">Transferase</keyword>
<gene>
    <name evidence="4" type="ORF">NBRC110019_31330</name>
</gene>
<organism evidence="4 5">
    <name type="scientific">Neptunitalea chrysea</name>
    <dbReference type="NCBI Taxonomy" id="1647581"/>
    <lineage>
        <taxon>Bacteria</taxon>
        <taxon>Pseudomonadati</taxon>
        <taxon>Bacteroidota</taxon>
        <taxon>Flavobacteriia</taxon>
        <taxon>Flavobacteriales</taxon>
        <taxon>Flavobacteriaceae</taxon>
        <taxon>Neptunitalea</taxon>
    </lineage>
</organism>
<evidence type="ECO:0000313" key="5">
    <source>
        <dbReference type="Proteomes" id="UP001143545"/>
    </source>
</evidence>
<accession>A0A9W6B8N7</accession>
<dbReference type="Pfam" id="PF00583">
    <property type="entry name" value="Acetyltransf_1"/>
    <property type="match status" value="1"/>
</dbReference>
<dbReference type="InterPro" id="IPR050832">
    <property type="entry name" value="Bact_Acetyltransf"/>
</dbReference>
<dbReference type="RefSeq" id="WP_281756472.1">
    <property type="nucleotide sequence ID" value="NZ_BRVP01000034.1"/>
</dbReference>
<dbReference type="GO" id="GO:0016747">
    <property type="term" value="F:acyltransferase activity, transferring groups other than amino-acyl groups"/>
    <property type="evidence" value="ECO:0007669"/>
    <property type="project" value="InterPro"/>
</dbReference>
<dbReference type="PANTHER" id="PTHR43877">
    <property type="entry name" value="AMINOALKYLPHOSPHONATE N-ACETYLTRANSFERASE-RELATED-RELATED"/>
    <property type="match status" value="1"/>
</dbReference>
<protein>
    <submittedName>
        <fullName evidence="4">N-acetyltransferase</fullName>
    </submittedName>
</protein>
<sequence>MNKIEIRLANKKDAKFIALLGRITFSETFAHYFNYEQDLLDYLDATFSVKKIEKSIEKSNNKYWIATVNNLPVGYAKLKLNSKSEFILSEQVCQLQKIYVLKDFLSMKIGGELQHYLLEEAKQLGFKEIWLSVLQENTRAINFYNKSGFEKIGEHNFQIGRKIFHFLVMKKVLQTTEEKHK</sequence>
<dbReference type="AlphaFoldDB" id="A0A9W6B8N7"/>
<dbReference type="CDD" id="cd04301">
    <property type="entry name" value="NAT_SF"/>
    <property type="match status" value="1"/>
</dbReference>
<evidence type="ECO:0000256" key="1">
    <source>
        <dbReference type="ARBA" id="ARBA00022679"/>
    </source>
</evidence>
<evidence type="ECO:0000256" key="2">
    <source>
        <dbReference type="ARBA" id="ARBA00023315"/>
    </source>
</evidence>
<dbReference type="EMBL" id="BRVP01000034">
    <property type="protein sequence ID" value="GLB54092.1"/>
    <property type="molecule type" value="Genomic_DNA"/>
</dbReference>
<feature type="domain" description="N-acetyltransferase" evidence="3">
    <location>
        <begin position="4"/>
        <end position="174"/>
    </location>
</feature>
<keyword evidence="5" id="KW-1185">Reference proteome</keyword>
<dbReference type="InterPro" id="IPR016181">
    <property type="entry name" value="Acyl_CoA_acyltransferase"/>
</dbReference>
<dbReference type="InterPro" id="IPR000182">
    <property type="entry name" value="GNAT_dom"/>
</dbReference>
<dbReference type="SUPFAM" id="SSF55729">
    <property type="entry name" value="Acyl-CoA N-acyltransferases (Nat)"/>
    <property type="match status" value="1"/>
</dbReference>
<keyword evidence="2" id="KW-0012">Acyltransferase</keyword>
<name>A0A9W6B8N7_9FLAO</name>
<reference evidence="4" key="1">
    <citation type="submission" date="2022-07" db="EMBL/GenBank/DDBJ databases">
        <title>Taxonomy of Novel Oxalotrophic and Methylotrophic Bacteria.</title>
        <authorList>
            <person name="Sahin N."/>
            <person name="Tani A."/>
        </authorList>
    </citation>
    <scope>NUCLEOTIDE SEQUENCE</scope>
    <source>
        <strain evidence="4">AM327</strain>
    </source>
</reference>
<evidence type="ECO:0000259" key="3">
    <source>
        <dbReference type="PROSITE" id="PS51186"/>
    </source>
</evidence>
<dbReference type="Proteomes" id="UP001143545">
    <property type="component" value="Unassembled WGS sequence"/>
</dbReference>
<dbReference type="PROSITE" id="PS51186">
    <property type="entry name" value="GNAT"/>
    <property type="match status" value="1"/>
</dbReference>
<dbReference type="Gene3D" id="3.40.630.30">
    <property type="match status" value="1"/>
</dbReference>